<keyword evidence="7 10" id="KW-0472">Membrane</keyword>
<gene>
    <name evidence="10 13" type="primary">murG</name>
    <name evidence="13" type="ORF">M9405_00610</name>
</gene>
<evidence type="ECO:0000256" key="3">
    <source>
        <dbReference type="ARBA" id="ARBA00022676"/>
    </source>
</evidence>
<comment type="subcellular location">
    <subcellularLocation>
        <location evidence="10">Cell membrane</location>
        <topology evidence="10">Peripheral membrane protein</topology>
        <orientation evidence="10">Cytoplasmic side</orientation>
    </subcellularLocation>
</comment>
<feature type="binding site" evidence="10">
    <location>
        <begin position="265"/>
        <end position="270"/>
    </location>
    <ligand>
        <name>UDP-N-acetyl-alpha-D-glucosamine</name>
        <dbReference type="ChEBI" id="CHEBI:57705"/>
    </ligand>
</feature>
<dbReference type="Proteomes" id="UP001056834">
    <property type="component" value="Chromosome"/>
</dbReference>
<evidence type="ECO:0000256" key="2">
    <source>
        <dbReference type="ARBA" id="ARBA00022618"/>
    </source>
</evidence>
<dbReference type="NCBIfam" id="TIGR01133">
    <property type="entry name" value="murG"/>
    <property type="match status" value="1"/>
</dbReference>
<feature type="binding site" evidence="10">
    <location>
        <position position="246"/>
    </location>
    <ligand>
        <name>UDP-N-acetyl-alpha-D-glucosamine</name>
        <dbReference type="ChEBI" id="CHEBI:57705"/>
    </ligand>
</feature>
<keyword evidence="1 10" id="KW-1003">Cell membrane</keyword>
<comment type="catalytic activity">
    <reaction evidence="10">
        <text>di-trans,octa-cis-undecaprenyl diphospho-N-acetyl-alpha-D-muramoyl-L-alanyl-D-glutamyl-meso-2,6-diaminopimeloyl-D-alanyl-D-alanine + UDP-N-acetyl-alpha-D-glucosamine = di-trans,octa-cis-undecaprenyl diphospho-[N-acetyl-alpha-D-glucosaminyl-(1-&gt;4)]-N-acetyl-alpha-D-muramoyl-L-alanyl-D-glutamyl-meso-2,6-diaminopimeloyl-D-alanyl-D-alanine + UDP + H(+)</text>
        <dbReference type="Rhea" id="RHEA:31227"/>
        <dbReference type="ChEBI" id="CHEBI:15378"/>
        <dbReference type="ChEBI" id="CHEBI:57705"/>
        <dbReference type="ChEBI" id="CHEBI:58223"/>
        <dbReference type="ChEBI" id="CHEBI:61387"/>
        <dbReference type="ChEBI" id="CHEBI:61388"/>
        <dbReference type="EC" id="2.4.1.227"/>
    </reaction>
</comment>
<comment type="similarity">
    <text evidence="10">Belongs to the glycosyltransferase 28 family. MurG subfamily.</text>
</comment>
<feature type="binding site" evidence="10">
    <location>
        <position position="126"/>
    </location>
    <ligand>
        <name>UDP-N-acetyl-alpha-D-glucosamine</name>
        <dbReference type="ChEBI" id="CHEBI:57705"/>
    </ligand>
</feature>
<evidence type="ECO:0000313" key="13">
    <source>
        <dbReference type="EMBL" id="URJ25408.1"/>
    </source>
</evidence>
<keyword evidence="9 10" id="KW-0961">Cell wall biogenesis/degradation</keyword>
<organism evidence="13 14">
    <name type="scientific">Candidatus Blochmannia ocreatus</name>
    <name type="common">nom. nud.</name>
    <dbReference type="NCBI Taxonomy" id="251538"/>
    <lineage>
        <taxon>Bacteria</taxon>
        <taxon>Pseudomonadati</taxon>
        <taxon>Pseudomonadota</taxon>
        <taxon>Gammaproteobacteria</taxon>
        <taxon>Enterobacterales</taxon>
        <taxon>Enterobacteriaceae</taxon>
        <taxon>ant endosymbionts</taxon>
        <taxon>Candidatus Blochmanniella</taxon>
    </lineage>
</organism>
<dbReference type="Pfam" id="PF04101">
    <property type="entry name" value="Glyco_tran_28_C"/>
    <property type="match status" value="1"/>
</dbReference>
<proteinExistence type="inferred from homology"/>
<evidence type="ECO:0000256" key="8">
    <source>
        <dbReference type="ARBA" id="ARBA00023306"/>
    </source>
</evidence>
<evidence type="ECO:0000256" key="5">
    <source>
        <dbReference type="ARBA" id="ARBA00022960"/>
    </source>
</evidence>
<protein>
    <recommendedName>
        <fullName evidence="10">UDP-N-acetylglucosamine--N-acetylmuramyl-(pentapeptide) pyrophosphoryl-undecaprenol N-acetylglucosamine transferase</fullName>
        <ecNumber evidence="10">2.4.1.227</ecNumber>
    </recommendedName>
    <alternativeName>
        <fullName evidence="10">Undecaprenyl-PP-MurNAc-pentapeptide-UDPGlcNAc GlcNAc transferase</fullName>
    </alternativeName>
</protein>
<dbReference type="PANTHER" id="PTHR21015">
    <property type="entry name" value="UDP-N-ACETYLGLUCOSAMINE--N-ACETYLMURAMYL-(PENTAPEPTIDE) PYROPHOSPHORYL-UNDECAPRENOL N-ACETYLGLUCOSAMINE TRANSFERASE 1"/>
    <property type="match status" value="1"/>
</dbReference>
<dbReference type="GO" id="GO:0016757">
    <property type="term" value="F:glycosyltransferase activity"/>
    <property type="evidence" value="ECO:0007669"/>
    <property type="project" value="UniProtKB-KW"/>
</dbReference>
<evidence type="ECO:0000313" key="14">
    <source>
        <dbReference type="Proteomes" id="UP001056834"/>
    </source>
</evidence>
<dbReference type="CDD" id="cd03785">
    <property type="entry name" value="GT28_MurG"/>
    <property type="match status" value="1"/>
</dbReference>
<comment type="function">
    <text evidence="10">Cell wall formation. Catalyzes the transfer of a GlcNAc subunit on undecaprenyl-pyrophosphoryl-MurNAc-pentapeptide (lipid intermediate I) to form undecaprenyl-pyrophosphoryl-MurNAc-(pentapeptide)GlcNAc (lipid intermediate II).</text>
</comment>
<dbReference type="EMBL" id="CP097762">
    <property type="protein sequence ID" value="URJ25408.1"/>
    <property type="molecule type" value="Genomic_DNA"/>
</dbReference>
<name>A0ABY4SWG8_9ENTR</name>
<dbReference type="RefSeq" id="WP_250223539.1">
    <property type="nucleotide sequence ID" value="NZ_CP097762.1"/>
</dbReference>
<keyword evidence="6 10" id="KW-0573">Peptidoglycan synthesis</keyword>
<evidence type="ECO:0000259" key="11">
    <source>
        <dbReference type="Pfam" id="PF03033"/>
    </source>
</evidence>
<evidence type="ECO:0000256" key="4">
    <source>
        <dbReference type="ARBA" id="ARBA00022679"/>
    </source>
</evidence>
<sequence>MSQRKTIMIAAGGSGGHIYPGLSVAHYLISCGYKIIWVGSPNRIESTLVPKNKINIKFIRVKPWYGEKIYVKCVMPIFILSGIYQAQKVIKNCKPDIVLGMGGYVSGPVGLAAWMSGIPLIIHEQNKIIGLTNKYLSVFAKQVLCGFPNTFAKAKFVGNPIRNTILCVSHPSIRWKNRTGPIRVLVIGGSQGSHILNKILPNIAAQLTNKLIVWHQAGEKELKQVINAYKAICYNSCSRHKIVKFIDNIAQAYSWADILISRSGALTVSEVSVVGLPAIFVPFASHKDYQQYWNAVPLVQIGAAKIIEEKYFTSDYVSAVLISWNRKILYNMAKRARSIAIPNATKRVSQIIIKYL</sequence>
<accession>A0ABY4SWG8</accession>
<comment type="pathway">
    <text evidence="10">Cell wall biogenesis; peptidoglycan biosynthesis.</text>
</comment>
<reference evidence="13" key="1">
    <citation type="submission" date="2022-05" db="EMBL/GenBank/DDBJ databases">
        <title>Impact of host demography and evolutionary history on endosymbiont molecular evolution: a test in carpenter ants (Genus Camponotus) and their Blochmannia endosymbionts.</title>
        <authorList>
            <person name="Manthey J.D."/>
            <person name="Giron J.C."/>
            <person name="Hruska J.P."/>
        </authorList>
    </citation>
    <scope>NUCLEOTIDE SEQUENCE</scope>
    <source>
        <strain evidence="13">C-006</strain>
    </source>
</reference>
<evidence type="ECO:0000259" key="12">
    <source>
        <dbReference type="Pfam" id="PF04101"/>
    </source>
</evidence>
<keyword evidence="2 10" id="KW-0132">Cell division</keyword>
<dbReference type="PANTHER" id="PTHR21015:SF22">
    <property type="entry name" value="GLYCOSYLTRANSFERASE"/>
    <property type="match status" value="1"/>
</dbReference>
<dbReference type="InterPro" id="IPR007235">
    <property type="entry name" value="Glyco_trans_28_C"/>
</dbReference>
<evidence type="ECO:0000256" key="1">
    <source>
        <dbReference type="ARBA" id="ARBA00022475"/>
    </source>
</evidence>
<dbReference type="Pfam" id="PF03033">
    <property type="entry name" value="Glyco_transf_28"/>
    <property type="match status" value="1"/>
</dbReference>
<keyword evidence="5 10" id="KW-0133">Cell shape</keyword>
<feature type="binding site" evidence="10">
    <location>
        <position position="291"/>
    </location>
    <ligand>
        <name>UDP-N-acetyl-alpha-D-glucosamine</name>
        <dbReference type="ChEBI" id="CHEBI:57705"/>
    </ligand>
</feature>
<evidence type="ECO:0000256" key="9">
    <source>
        <dbReference type="ARBA" id="ARBA00023316"/>
    </source>
</evidence>
<keyword evidence="4 10" id="KW-0808">Transferase</keyword>
<dbReference type="InterPro" id="IPR006009">
    <property type="entry name" value="GlcNAc_MurG"/>
</dbReference>
<dbReference type="InterPro" id="IPR004276">
    <property type="entry name" value="GlycoTrans_28_N"/>
</dbReference>
<evidence type="ECO:0000256" key="10">
    <source>
        <dbReference type="HAMAP-Rule" id="MF_00033"/>
    </source>
</evidence>
<evidence type="ECO:0000256" key="7">
    <source>
        <dbReference type="ARBA" id="ARBA00023136"/>
    </source>
</evidence>
<keyword evidence="8 10" id="KW-0131">Cell cycle</keyword>
<keyword evidence="3 10" id="KW-0328">Glycosyltransferase</keyword>
<dbReference type="HAMAP" id="MF_00033">
    <property type="entry name" value="MurG"/>
    <property type="match status" value="1"/>
</dbReference>
<dbReference type="EC" id="2.4.1.227" evidence="10"/>
<feature type="binding site" evidence="10">
    <location>
        <position position="162"/>
    </location>
    <ligand>
        <name>UDP-N-acetyl-alpha-D-glucosamine</name>
        <dbReference type="ChEBI" id="CHEBI:57705"/>
    </ligand>
</feature>
<keyword evidence="14" id="KW-1185">Reference proteome</keyword>
<feature type="domain" description="Glycosyltransferase family 28 N-terminal" evidence="11">
    <location>
        <begin position="7"/>
        <end position="144"/>
    </location>
</feature>
<dbReference type="Gene3D" id="3.40.50.2000">
    <property type="entry name" value="Glycogen Phosphorylase B"/>
    <property type="match status" value="2"/>
</dbReference>
<evidence type="ECO:0000256" key="6">
    <source>
        <dbReference type="ARBA" id="ARBA00022984"/>
    </source>
</evidence>
<feature type="domain" description="Glycosyl transferase family 28 C-terminal" evidence="12">
    <location>
        <begin position="184"/>
        <end position="337"/>
    </location>
</feature>
<feature type="binding site" evidence="10">
    <location>
        <begin position="14"/>
        <end position="16"/>
    </location>
    <ligand>
        <name>UDP-N-acetyl-alpha-D-glucosamine</name>
        <dbReference type="ChEBI" id="CHEBI:57705"/>
    </ligand>
</feature>
<feature type="binding site" evidence="10">
    <location>
        <position position="190"/>
    </location>
    <ligand>
        <name>UDP-N-acetyl-alpha-D-glucosamine</name>
        <dbReference type="ChEBI" id="CHEBI:57705"/>
    </ligand>
</feature>
<dbReference type="SUPFAM" id="SSF53756">
    <property type="entry name" value="UDP-Glycosyltransferase/glycogen phosphorylase"/>
    <property type="match status" value="1"/>
</dbReference>